<name>A0A2P8E5Q8_9ACTN</name>
<evidence type="ECO:0000313" key="5">
    <source>
        <dbReference type="EMBL" id="PSL04800.1"/>
    </source>
</evidence>
<dbReference type="Gene3D" id="1.25.40.10">
    <property type="entry name" value="Tetratricopeptide repeat domain"/>
    <property type="match status" value="2"/>
</dbReference>
<dbReference type="AlphaFoldDB" id="A0A2P8E5Q8"/>
<feature type="domain" description="HTH luxR-type" evidence="4">
    <location>
        <begin position="485"/>
        <end position="550"/>
    </location>
</feature>
<reference evidence="5 6" key="1">
    <citation type="submission" date="2018-03" db="EMBL/GenBank/DDBJ databases">
        <title>Genomic Encyclopedia of Archaeal and Bacterial Type Strains, Phase II (KMG-II): from individual species to whole genera.</title>
        <authorList>
            <person name="Goeker M."/>
        </authorList>
    </citation>
    <scope>NUCLEOTIDE SEQUENCE [LARGE SCALE GENOMIC DNA]</scope>
    <source>
        <strain evidence="5 6">DSM 45211</strain>
    </source>
</reference>
<keyword evidence="6" id="KW-1185">Reference proteome</keyword>
<dbReference type="InterPro" id="IPR036388">
    <property type="entry name" value="WH-like_DNA-bd_sf"/>
</dbReference>
<dbReference type="SUPFAM" id="SSF46894">
    <property type="entry name" value="C-terminal effector domain of the bipartite response regulators"/>
    <property type="match status" value="1"/>
</dbReference>
<dbReference type="InterPro" id="IPR000792">
    <property type="entry name" value="Tscrpt_reg_LuxR_C"/>
</dbReference>
<dbReference type="CDD" id="cd06170">
    <property type="entry name" value="LuxR_C_like"/>
    <property type="match status" value="1"/>
</dbReference>
<dbReference type="PANTHER" id="PTHR44688">
    <property type="entry name" value="DNA-BINDING TRANSCRIPTIONAL ACTIVATOR DEVR_DOSR"/>
    <property type="match status" value="1"/>
</dbReference>
<keyword evidence="3" id="KW-0804">Transcription</keyword>
<dbReference type="RefSeq" id="WP_106536984.1">
    <property type="nucleotide sequence ID" value="NZ_PYGE01000005.1"/>
</dbReference>
<proteinExistence type="predicted"/>
<comment type="caution">
    <text evidence="5">The sequence shown here is derived from an EMBL/GenBank/DDBJ whole genome shotgun (WGS) entry which is preliminary data.</text>
</comment>
<sequence length="552" mass="59859">MSGVFRADTGGDVLESARAAGERRAWGEAYTLLTRADQQGPLDADDLERLALAAYLTGRADAAADAWERGHHALVRRGQLPRAARCAFWLGLTLVLRGRHAHGGGWLARAQHLLETAALDCVERGYVRLPAGLQALDSGDTDTAYSIFSEVGEIAERFGDADLIALGRLGRGQALVAAGDVAHGVGMLDEAMVAVTTGDVSPLAAGLVYCAVIIACRDVFDVRRAEEWTVALDRWCDSHQDLEPYRGQCLIHRSEIMQLRGDWAGAAREVRRACEHLSDPPGDPALGMAHYQLAELLRLRGEFTRAEAEYLRSEDIGHSPQPGLALLRLAQRRADDAAAAIRRELREATAPVRRSHLLAAHAEIALARDDVTTARSATKQLEHIAATFGSPYLRAVVDYARGSVLLHDGDPADACAVLRRSKTGWQQLSAPYELGRVRLRMAQAYQRLAEHDAAEREVAAARRVFERLHAAPALGLADEIASLGSVYAVGGLTPREVEVLRLVATGATNRQIADTLVISDKTVARHMSNMFTKLGLTSRAAATAYAYEHHLV</sequence>
<dbReference type="SUPFAM" id="SSF48452">
    <property type="entry name" value="TPR-like"/>
    <property type="match status" value="1"/>
</dbReference>
<gene>
    <name evidence="5" type="ORF">CLV30_105267</name>
</gene>
<dbReference type="PRINTS" id="PR00038">
    <property type="entry name" value="HTHLUXR"/>
</dbReference>
<dbReference type="PROSITE" id="PS00622">
    <property type="entry name" value="HTH_LUXR_1"/>
    <property type="match status" value="1"/>
</dbReference>
<dbReference type="Proteomes" id="UP000243528">
    <property type="component" value="Unassembled WGS sequence"/>
</dbReference>
<dbReference type="Pfam" id="PF00196">
    <property type="entry name" value="GerE"/>
    <property type="match status" value="1"/>
</dbReference>
<dbReference type="PANTHER" id="PTHR44688:SF16">
    <property type="entry name" value="DNA-BINDING TRANSCRIPTIONAL ACTIVATOR DEVR_DOSR"/>
    <property type="match status" value="1"/>
</dbReference>
<evidence type="ECO:0000313" key="6">
    <source>
        <dbReference type="Proteomes" id="UP000243528"/>
    </source>
</evidence>
<keyword evidence="1" id="KW-0805">Transcription regulation</keyword>
<dbReference type="PROSITE" id="PS50043">
    <property type="entry name" value="HTH_LUXR_2"/>
    <property type="match status" value="1"/>
</dbReference>
<dbReference type="GO" id="GO:0006355">
    <property type="term" value="P:regulation of DNA-templated transcription"/>
    <property type="evidence" value="ECO:0007669"/>
    <property type="project" value="InterPro"/>
</dbReference>
<evidence type="ECO:0000256" key="2">
    <source>
        <dbReference type="ARBA" id="ARBA00023125"/>
    </source>
</evidence>
<dbReference type="Gene3D" id="1.10.10.10">
    <property type="entry name" value="Winged helix-like DNA-binding domain superfamily/Winged helix DNA-binding domain"/>
    <property type="match status" value="1"/>
</dbReference>
<evidence type="ECO:0000256" key="1">
    <source>
        <dbReference type="ARBA" id="ARBA00023015"/>
    </source>
</evidence>
<dbReference type="InterPro" id="IPR011990">
    <property type="entry name" value="TPR-like_helical_dom_sf"/>
</dbReference>
<dbReference type="EMBL" id="PYGE01000005">
    <property type="protein sequence ID" value="PSL04800.1"/>
    <property type="molecule type" value="Genomic_DNA"/>
</dbReference>
<accession>A0A2P8E5Q8</accession>
<keyword evidence="2" id="KW-0238">DNA-binding</keyword>
<protein>
    <submittedName>
        <fullName evidence="5">Regulatory LuxR family protein</fullName>
    </submittedName>
</protein>
<dbReference type="OrthoDB" id="27092at2"/>
<dbReference type="SMART" id="SM00421">
    <property type="entry name" value="HTH_LUXR"/>
    <property type="match status" value="1"/>
</dbReference>
<evidence type="ECO:0000256" key="3">
    <source>
        <dbReference type="ARBA" id="ARBA00023163"/>
    </source>
</evidence>
<evidence type="ECO:0000259" key="4">
    <source>
        <dbReference type="PROSITE" id="PS50043"/>
    </source>
</evidence>
<dbReference type="GO" id="GO:0003677">
    <property type="term" value="F:DNA binding"/>
    <property type="evidence" value="ECO:0007669"/>
    <property type="project" value="UniProtKB-KW"/>
</dbReference>
<dbReference type="InterPro" id="IPR016032">
    <property type="entry name" value="Sig_transdc_resp-reg_C-effctor"/>
</dbReference>
<organism evidence="5 6">
    <name type="scientific">Haloactinopolyspora alba</name>
    <dbReference type="NCBI Taxonomy" id="648780"/>
    <lineage>
        <taxon>Bacteria</taxon>
        <taxon>Bacillati</taxon>
        <taxon>Actinomycetota</taxon>
        <taxon>Actinomycetes</taxon>
        <taxon>Jiangellales</taxon>
        <taxon>Jiangellaceae</taxon>
        <taxon>Haloactinopolyspora</taxon>
    </lineage>
</organism>